<organism evidence="1 2">
    <name type="scientific">Vanrija albida</name>
    <dbReference type="NCBI Taxonomy" id="181172"/>
    <lineage>
        <taxon>Eukaryota</taxon>
        <taxon>Fungi</taxon>
        <taxon>Dikarya</taxon>
        <taxon>Basidiomycota</taxon>
        <taxon>Agaricomycotina</taxon>
        <taxon>Tremellomycetes</taxon>
        <taxon>Trichosporonales</taxon>
        <taxon>Trichosporonaceae</taxon>
        <taxon>Vanrija</taxon>
    </lineage>
</organism>
<proteinExistence type="predicted"/>
<dbReference type="EMBL" id="JBBXJM010000004">
    <property type="protein sequence ID" value="KAL1408661.1"/>
    <property type="molecule type" value="Genomic_DNA"/>
</dbReference>
<evidence type="ECO:0000313" key="2">
    <source>
        <dbReference type="Proteomes" id="UP001565368"/>
    </source>
</evidence>
<protein>
    <submittedName>
        <fullName evidence="1">Uncharacterized protein</fullName>
    </submittedName>
</protein>
<comment type="caution">
    <text evidence="1">The sequence shown here is derived from an EMBL/GenBank/DDBJ whole genome shotgun (WGS) entry which is preliminary data.</text>
</comment>
<dbReference type="RefSeq" id="XP_069208605.1">
    <property type="nucleotide sequence ID" value="XM_069353963.1"/>
</dbReference>
<reference evidence="1 2" key="1">
    <citation type="submission" date="2023-08" db="EMBL/GenBank/DDBJ databases">
        <title>Annotated Genome Sequence of Vanrija albida AlHP1.</title>
        <authorList>
            <person name="Herzog R."/>
        </authorList>
    </citation>
    <scope>NUCLEOTIDE SEQUENCE [LARGE SCALE GENOMIC DNA]</scope>
    <source>
        <strain evidence="1 2">AlHP1</strain>
    </source>
</reference>
<dbReference type="Proteomes" id="UP001565368">
    <property type="component" value="Unassembled WGS sequence"/>
</dbReference>
<keyword evidence="2" id="KW-1185">Reference proteome</keyword>
<gene>
    <name evidence="1" type="ORF">Q8F55_005474</name>
</gene>
<name>A0ABR3Q2H8_9TREE</name>
<dbReference type="GeneID" id="95986517"/>
<sequence>MILDLDNDEFHDHAERKAAAVGIPMPAAAAAAAAAAAGAQDTSETTGTSPAGRAILAEDALVFSSVLTSWAEGMRRMSGQDEEIGRP</sequence>
<accession>A0ABR3Q2H8</accession>
<evidence type="ECO:0000313" key="1">
    <source>
        <dbReference type="EMBL" id="KAL1408661.1"/>
    </source>
</evidence>